<dbReference type="PANTHER" id="PTHR45500">
    <property type="entry name" value="OS02G0202600 PROTEIN"/>
    <property type="match status" value="1"/>
</dbReference>
<dbReference type="Proteomes" id="UP001058974">
    <property type="component" value="Chromosome 5"/>
</dbReference>
<dbReference type="Gramene" id="Psat05G0686600-T4">
    <property type="protein sequence ID" value="KAI5411962.1"/>
    <property type="gene ID" value="KIW84_056866"/>
</dbReference>
<accession>A0A9D4X231</accession>
<dbReference type="AlphaFoldDB" id="A0A9D4X231"/>
<sequence length="110" mass="12159">MTITSSLLHPFVPPMLQFCLPFFVSVASSALRRGAGFGSGVKIPESIIKFSLKRGPVAHKRGKSKESIAIDPIEMAKEKFQIAAKAGCDLGLKWLARLEEEEKRLLTQEF</sequence>
<evidence type="ECO:0000313" key="2">
    <source>
        <dbReference type="Proteomes" id="UP001058974"/>
    </source>
</evidence>
<proteinExistence type="predicted"/>
<protein>
    <submittedName>
        <fullName evidence="1">Uncharacterized protein</fullName>
    </submittedName>
</protein>
<reference evidence="1 2" key="1">
    <citation type="journal article" date="2022" name="Nat. Genet.">
        <title>Improved pea reference genome and pan-genome highlight genomic features and evolutionary characteristics.</title>
        <authorList>
            <person name="Yang T."/>
            <person name="Liu R."/>
            <person name="Luo Y."/>
            <person name="Hu S."/>
            <person name="Wang D."/>
            <person name="Wang C."/>
            <person name="Pandey M.K."/>
            <person name="Ge S."/>
            <person name="Xu Q."/>
            <person name="Li N."/>
            <person name="Li G."/>
            <person name="Huang Y."/>
            <person name="Saxena R.K."/>
            <person name="Ji Y."/>
            <person name="Li M."/>
            <person name="Yan X."/>
            <person name="He Y."/>
            <person name="Liu Y."/>
            <person name="Wang X."/>
            <person name="Xiang C."/>
            <person name="Varshney R.K."/>
            <person name="Ding H."/>
            <person name="Gao S."/>
            <person name="Zong X."/>
        </authorList>
    </citation>
    <scope>NUCLEOTIDE SEQUENCE [LARGE SCALE GENOMIC DNA]</scope>
    <source>
        <strain evidence="1 2">cv. Zhongwan 6</strain>
    </source>
</reference>
<comment type="caution">
    <text evidence="1">The sequence shown here is derived from an EMBL/GenBank/DDBJ whole genome shotgun (WGS) entry which is preliminary data.</text>
</comment>
<keyword evidence="2" id="KW-1185">Reference proteome</keyword>
<organism evidence="1 2">
    <name type="scientific">Pisum sativum</name>
    <name type="common">Garden pea</name>
    <name type="synonym">Lathyrus oleraceus</name>
    <dbReference type="NCBI Taxonomy" id="3888"/>
    <lineage>
        <taxon>Eukaryota</taxon>
        <taxon>Viridiplantae</taxon>
        <taxon>Streptophyta</taxon>
        <taxon>Embryophyta</taxon>
        <taxon>Tracheophyta</taxon>
        <taxon>Spermatophyta</taxon>
        <taxon>Magnoliopsida</taxon>
        <taxon>eudicotyledons</taxon>
        <taxon>Gunneridae</taxon>
        <taxon>Pentapetalae</taxon>
        <taxon>rosids</taxon>
        <taxon>fabids</taxon>
        <taxon>Fabales</taxon>
        <taxon>Fabaceae</taxon>
        <taxon>Papilionoideae</taxon>
        <taxon>50 kb inversion clade</taxon>
        <taxon>NPAAA clade</taxon>
        <taxon>Hologalegina</taxon>
        <taxon>IRL clade</taxon>
        <taxon>Fabeae</taxon>
        <taxon>Lathyrus</taxon>
    </lineage>
</organism>
<evidence type="ECO:0000313" key="1">
    <source>
        <dbReference type="EMBL" id="KAI5411962.1"/>
    </source>
</evidence>
<dbReference type="PANTHER" id="PTHR45500:SF1">
    <property type="entry name" value="OS02G0202600 PROTEIN"/>
    <property type="match status" value="1"/>
</dbReference>
<name>A0A9D4X231_PEA</name>
<gene>
    <name evidence="1" type="ORF">KIW84_056866</name>
</gene>
<dbReference type="EMBL" id="JAMSHJ010000005">
    <property type="protein sequence ID" value="KAI5411962.1"/>
    <property type="molecule type" value="Genomic_DNA"/>
</dbReference>